<evidence type="ECO:0000313" key="7">
    <source>
        <dbReference type="EMBL" id="ESO07693.1"/>
    </source>
</evidence>
<name>T1G2C0_HELRO</name>
<evidence type="ECO:0000313" key="9">
    <source>
        <dbReference type="Proteomes" id="UP000015101"/>
    </source>
</evidence>
<dbReference type="GO" id="GO:0070126">
    <property type="term" value="P:mitochondrial translational termination"/>
    <property type="evidence" value="ECO:0000318"/>
    <property type="project" value="GO_Central"/>
</dbReference>
<dbReference type="EMBL" id="KB096183">
    <property type="protein sequence ID" value="ESO07693.1"/>
    <property type="molecule type" value="Genomic_DNA"/>
</dbReference>
<evidence type="ECO:0000256" key="2">
    <source>
        <dbReference type="ARBA" id="ARBA00038225"/>
    </source>
</evidence>
<evidence type="ECO:0000256" key="3">
    <source>
        <dbReference type="ARBA" id="ARBA00039441"/>
    </source>
</evidence>
<dbReference type="GO" id="GO:0016150">
    <property type="term" value="F:translation release factor activity, codon nonspecific"/>
    <property type="evidence" value="ECO:0000318"/>
    <property type="project" value="GO_Central"/>
</dbReference>
<gene>
    <name evidence="8" type="primary">20215218</name>
    <name evidence="7" type="ORF">HELRODRAFT_75878</name>
</gene>
<dbReference type="RefSeq" id="XP_009014304.1">
    <property type="nucleotide sequence ID" value="XM_009016056.1"/>
</dbReference>
<reference evidence="8" key="3">
    <citation type="submission" date="2015-06" db="UniProtKB">
        <authorList>
            <consortium name="EnsemblMetazoa"/>
        </authorList>
    </citation>
    <scope>IDENTIFICATION</scope>
</reference>
<dbReference type="Pfam" id="PF00472">
    <property type="entry name" value="RF-1"/>
    <property type="match status" value="1"/>
</dbReference>
<evidence type="ECO:0000259" key="6">
    <source>
        <dbReference type="Pfam" id="PF00472"/>
    </source>
</evidence>
<dbReference type="GO" id="GO:0005762">
    <property type="term" value="C:mitochondrial large ribosomal subunit"/>
    <property type="evidence" value="ECO:0000318"/>
    <property type="project" value="GO_Central"/>
</dbReference>
<feature type="compositionally biased region" description="Basic and acidic residues" evidence="5">
    <location>
        <begin position="109"/>
        <end position="124"/>
    </location>
</feature>
<reference evidence="7 9" key="2">
    <citation type="journal article" date="2013" name="Nature">
        <title>Insights into bilaterian evolution from three spiralian genomes.</title>
        <authorList>
            <person name="Simakov O."/>
            <person name="Marletaz F."/>
            <person name="Cho S.J."/>
            <person name="Edsinger-Gonzales E."/>
            <person name="Havlak P."/>
            <person name="Hellsten U."/>
            <person name="Kuo D.H."/>
            <person name="Larsson T."/>
            <person name="Lv J."/>
            <person name="Arendt D."/>
            <person name="Savage R."/>
            <person name="Osoegawa K."/>
            <person name="de Jong P."/>
            <person name="Grimwood J."/>
            <person name="Chapman J.A."/>
            <person name="Shapiro H."/>
            <person name="Aerts A."/>
            <person name="Otillar R.P."/>
            <person name="Terry A.Y."/>
            <person name="Boore J.L."/>
            <person name="Grigoriev I.V."/>
            <person name="Lindberg D.R."/>
            <person name="Seaver E.C."/>
            <person name="Weisblat D.A."/>
            <person name="Putnam N.H."/>
            <person name="Rokhsar D.S."/>
        </authorList>
    </citation>
    <scope>NUCLEOTIDE SEQUENCE</scope>
</reference>
<comment type="similarity">
    <text evidence="2">Belongs to the prokaryotic/mitochondrial release factor family. Mitochondrion-specific ribosomal protein mL62 subfamily.</text>
</comment>
<dbReference type="KEGG" id="hro:HELRODRAFT_75878"/>
<dbReference type="EC" id="3.1.1.29" evidence="1"/>
<reference evidence="9" key="1">
    <citation type="submission" date="2012-12" db="EMBL/GenBank/DDBJ databases">
        <authorList>
            <person name="Hellsten U."/>
            <person name="Grimwood J."/>
            <person name="Chapman J.A."/>
            <person name="Shapiro H."/>
            <person name="Aerts A."/>
            <person name="Otillar R.P."/>
            <person name="Terry A.Y."/>
            <person name="Boore J.L."/>
            <person name="Simakov O."/>
            <person name="Marletaz F."/>
            <person name="Cho S.-J."/>
            <person name="Edsinger-Gonzales E."/>
            <person name="Havlak P."/>
            <person name="Kuo D.-H."/>
            <person name="Larsson T."/>
            <person name="Lv J."/>
            <person name="Arendt D."/>
            <person name="Savage R."/>
            <person name="Osoegawa K."/>
            <person name="de Jong P."/>
            <person name="Lindberg D.R."/>
            <person name="Seaver E.C."/>
            <person name="Weisblat D.A."/>
            <person name="Putnam N.H."/>
            <person name="Grigoriev I.V."/>
            <person name="Rokhsar D.S."/>
        </authorList>
    </citation>
    <scope>NUCLEOTIDE SEQUENCE</scope>
</reference>
<accession>T1G2C0</accession>
<evidence type="ECO:0000313" key="8">
    <source>
        <dbReference type="EnsemblMetazoa" id="HelroP75878"/>
    </source>
</evidence>
<dbReference type="InterPro" id="IPR000352">
    <property type="entry name" value="Pep_chain_release_fac_I"/>
</dbReference>
<dbReference type="GO" id="GO:0004045">
    <property type="term" value="F:peptidyl-tRNA hydrolase activity"/>
    <property type="evidence" value="ECO:0000318"/>
    <property type="project" value="GO_Central"/>
</dbReference>
<dbReference type="EnsemblMetazoa" id="HelroT75878">
    <property type="protein sequence ID" value="HelroP75878"/>
    <property type="gene ID" value="HelroG75878"/>
</dbReference>
<dbReference type="InParanoid" id="T1G2C0"/>
<protein>
    <recommendedName>
        <fullName evidence="3">Large ribosomal subunit protein mL62</fullName>
        <ecNumber evidence="1">3.1.1.29</ecNumber>
    </recommendedName>
    <alternativeName>
        <fullName evidence="4">Peptidyl-tRNA hydrolase ICT1, mitochondrial</fullName>
    </alternativeName>
</protein>
<dbReference type="AlphaFoldDB" id="T1G2C0"/>
<dbReference type="PANTHER" id="PTHR11075">
    <property type="entry name" value="PEPTIDE CHAIN RELEASE FACTOR"/>
    <property type="match status" value="1"/>
</dbReference>
<dbReference type="FunCoup" id="T1G2C0">
    <property type="interactions" value="1174"/>
</dbReference>
<dbReference type="Proteomes" id="UP000015101">
    <property type="component" value="Unassembled WGS sequence"/>
</dbReference>
<dbReference type="OrthoDB" id="270639at2759"/>
<feature type="domain" description="Prokaryotic-type class I peptide chain release factors" evidence="6">
    <location>
        <begin position="2"/>
        <end position="132"/>
    </location>
</feature>
<dbReference type="HOGENOM" id="CLU_089470_6_3_1"/>
<dbReference type="STRING" id="6412.T1G2C0"/>
<evidence type="ECO:0000256" key="4">
    <source>
        <dbReference type="ARBA" id="ARBA00041531"/>
    </source>
</evidence>
<dbReference type="OMA" id="MEWIPEW"/>
<dbReference type="EMBL" id="AMQM01003493">
    <property type="status" value="NOT_ANNOTATED_CDS"/>
    <property type="molecule type" value="Genomic_DNA"/>
</dbReference>
<dbReference type="GeneID" id="20215218"/>
<evidence type="ECO:0000256" key="5">
    <source>
        <dbReference type="SAM" id="MobiDB-lite"/>
    </source>
</evidence>
<dbReference type="eggNOG" id="KOG3429">
    <property type="taxonomic scope" value="Eukaryota"/>
</dbReference>
<evidence type="ECO:0000256" key="1">
    <source>
        <dbReference type="ARBA" id="ARBA00013260"/>
    </source>
</evidence>
<organism evidence="8 9">
    <name type="scientific">Helobdella robusta</name>
    <name type="common">Californian leech</name>
    <dbReference type="NCBI Taxonomy" id="6412"/>
    <lineage>
        <taxon>Eukaryota</taxon>
        <taxon>Metazoa</taxon>
        <taxon>Spiralia</taxon>
        <taxon>Lophotrochozoa</taxon>
        <taxon>Annelida</taxon>
        <taxon>Clitellata</taxon>
        <taxon>Hirudinea</taxon>
        <taxon>Rhynchobdellida</taxon>
        <taxon>Glossiphoniidae</taxon>
        <taxon>Helobdella</taxon>
    </lineage>
</organism>
<sequence>MNLKLDELQISYTKSSGPGGQNVNKVNTKVEIRFHVPSAKWIPEPLKEKLKIKEAGRITKDGYLVVTSDKTRKQLLNQADCFDKIRTIIWACQENTYTPSQQEIEEIKSRQEKAKHGILREKREHSLKKQSRSSPGNHDI</sequence>
<dbReference type="InterPro" id="IPR052104">
    <property type="entry name" value="Mito_Release_Factor_mL62"/>
</dbReference>
<proteinExistence type="inferred from homology"/>
<dbReference type="PANTHER" id="PTHR11075:SF54">
    <property type="entry name" value="LARGE RIBOSOMAL SUBUNIT PROTEIN ML62"/>
    <property type="match status" value="1"/>
</dbReference>
<dbReference type="Gene3D" id="3.30.160.20">
    <property type="match status" value="1"/>
</dbReference>
<feature type="region of interest" description="Disordered" evidence="5">
    <location>
        <begin position="109"/>
        <end position="140"/>
    </location>
</feature>
<dbReference type="FunFam" id="3.30.160.20:FF:000046">
    <property type="entry name" value="Peptidyl-tRNA hydrolase ICT1"/>
    <property type="match status" value="1"/>
</dbReference>
<dbReference type="SUPFAM" id="SSF110916">
    <property type="entry name" value="Peptidyl-tRNA hydrolase domain-like"/>
    <property type="match status" value="1"/>
</dbReference>
<dbReference type="CTD" id="20215218"/>
<keyword evidence="9" id="KW-1185">Reference proteome</keyword>